<comment type="subcellular location">
    <subcellularLocation>
        <location evidence="1">Cell membrane</location>
        <topology evidence="1">Multi-pass membrane protein</topology>
    </subcellularLocation>
</comment>
<dbReference type="EMBL" id="CP016771">
    <property type="protein sequence ID" value="ASY13921.1"/>
    <property type="molecule type" value="Genomic_DNA"/>
</dbReference>
<evidence type="ECO:0000256" key="3">
    <source>
        <dbReference type="ARBA" id="ARBA00022692"/>
    </source>
</evidence>
<keyword evidence="4 6" id="KW-1133">Transmembrane helix</keyword>
<evidence type="ECO:0000256" key="1">
    <source>
        <dbReference type="ARBA" id="ARBA00004651"/>
    </source>
</evidence>
<keyword evidence="5 6" id="KW-0472">Membrane</keyword>
<keyword evidence="3 6" id="KW-0812">Transmembrane</keyword>
<dbReference type="KEGG" id="nhi:B1s21160_02170"/>
<feature type="transmembrane region" description="Helical" evidence="6">
    <location>
        <begin position="58"/>
        <end position="75"/>
    </location>
</feature>
<keyword evidence="8" id="KW-1185">Reference proteome</keyword>
<keyword evidence="7" id="KW-0762">Sugar transport</keyword>
<sequence>MQFGIWGVGIAMWLIFVFTASEAFTSKDIYLAFASSTPLFALMAIPLTLIVITGEIDLSFPSIMALATATFVKLYSGTGNIWLALAAAMLVGTLAGYFNGWLVTFFMIPSLVITIGTGFLFRGIELAWMNGSGFGLTDEKLLPVSKILVGRSFFGIANQFWWTIAATLVLWFILNRTKFGAHVFLTGDNKVSAQLMGVDVGQVKRRSFAIMGFFAAFAGLVASFEVNYFWPTLGDGLLMNSIASVFLGGTSVFGGIGTVTGTFVGSFIIGAINAGIVASGINAFYTQVFFGLVIIISVIMQAVISKRIKR</sequence>
<keyword evidence="2" id="KW-1003">Cell membrane</keyword>
<name>A0A249KAV9_9ACTN</name>
<evidence type="ECO:0000313" key="7">
    <source>
        <dbReference type="EMBL" id="ASY13921.1"/>
    </source>
</evidence>
<proteinExistence type="predicted"/>
<dbReference type="InterPro" id="IPR001851">
    <property type="entry name" value="ABC_transp_permease"/>
</dbReference>
<dbReference type="GO" id="GO:0022857">
    <property type="term" value="F:transmembrane transporter activity"/>
    <property type="evidence" value="ECO:0007669"/>
    <property type="project" value="InterPro"/>
</dbReference>
<feature type="transmembrane region" description="Helical" evidence="6">
    <location>
        <begin position="31"/>
        <end position="52"/>
    </location>
</feature>
<dbReference type="CDD" id="cd06579">
    <property type="entry name" value="TM_PBP1_transp_AraH_like"/>
    <property type="match status" value="1"/>
</dbReference>
<gene>
    <name evidence="7" type="ORF">B1s21160_02170</name>
</gene>
<dbReference type="GO" id="GO:0005886">
    <property type="term" value="C:plasma membrane"/>
    <property type="evidence" value="ECO:0007669"/>
    <property type="project" value="UniProtKB-SubCell"/>
</dbReference>
<feature type="transmembrane region" description="Helical" evidence="6">
    <location>
        <begin position="242"/>
        <end position="272"/>
    </location>
</feature>
<dbReference type="PANTHER" id="PTHR32196">
    <property type="entry name" value="ABC TRANSPORTER PERMEASE PROTEIN YPHD-RELATED-RELATED"/>
    <property type="match status" value="1"/>
</dbReference>
<feature type="transmembrane region" description="Helical" evidence="6">
    <location>
        <begin position="208"/>
        <end position="230"/>
    </location>
</feature>
<evidence type="ECO:0000313" key="8">
    <source>
        <dbReference type="Proteomes" id="UP000217171"/>
    </source>
</evidence>
<accession>A0A249KAV9</accession>
<feature type="transmembrane region" description="Helical" evidence="6">
    <location>
        <begin position="6"/>
        <end position="24"/>
    </location>
</feature>
<feature type="transmembrane region" description="Helical" evidence="6">
    <location>
        <begin position="148"/>
        <end position="174"/>
    </location>
</feature>
<evidence type="ECO:0000256" key="2">
    <source>
        <dbReference type="ARBA" id="ARBA00022475"/>
    </source>
</evidence>
<dbReference type="AlphaFoldDB" id="A0A249KAV9"/>
<evidence type="ECO:0000256" key="6">
    <source>
        <dbReference type="SAM" id="Phobius"/>
    </source>
</evidence>
<feature type="transmembrane region" description="Helical" evidence="6">
    <location>
        <begin position="284"/>
        <end position="304"/>
    </location>
</feature>
<evidence type="ECO:0000256" key="4">
    <source>
        <dbReference type="ARBA" id="ARBA00022989"/>
    </source>
</evidence>
<protein>
    <submittedName>
        <fullName evidence="7">Simple sugar transport system permease protein</fullName>
    </submittedName>
</protein>
<organism evidence="7 8">
    <name type="scientific">Candidatus Nanopelagicus hibericus</name>
    <dbReference type="NCBI Taxonomy" id="1884915"/>
    <lineage>
        <taxon>Bacteria</taxon>
        <taxon>Bacillati</taxon>
        <taxon>Actinomycetota</taxon>
        <taxon>Actinomycetes</taxon>
        <taxon>Candidatus Nanopelagicales</taxon>
        <taxon>Candidatus Nanopelagicaceae</taxon>
        <taxon>Candidatus Nanopelagicus</taxon>
    </lineage>
</organism>
<dbReference type="Pfam" id="PF02653">
    <property type="entry name" value="BPD_transp_2"/>
    <property type="match status" value="1"/>
</dbReference>
<reference evidence="7 8" key="1">
    <citation type="submission" date="2016-07" db="EMBL/GenBank/DDBJ databases">
        <title>High microdiversification within the ubiquitous acI lineage of Actinobacteria.</title>
        <authorList>
            <person name="Neuenschwander S.M."/>
            <person name="Salcher M."/>
            <person name="Ghai R."/>
            <person name="Pernthaler J."/>
        </authorList>
    </citation>
    <scope>NUCLEOTIDE SEQUENCE [LARGE SCALE GENOMIC DNA]</scope>
    <source>
        <strain evidence="7">MMS-21-160</strain>
    </source>
</reference>
<keyword evidence="7" id="KW-0813">Transport</keyword>
<dbReference type="Proteomes" id="UP000217171">
    <property type="component" value="Chromosome"/>
</dbReference>
<feature type="transmembrane region" description="Helical" evidence="6">
    <location>
        <begin position="106"/>
        <end position="128"/>
    </location>
</feature>
<evidence type="ECO:0000256" key="5">
    <source>
        <dbReference type="ARBA" id="ARBA00023136"/>
    </source>
</evidence>